<dbReference type="KEGG" id="sbn:Sbal195_2889"/>
<dbReference type="Gene3D" id="2.30.110.50">
    <property type="match status" value="1"/>
</dbReference>
<dbReference type="Gene3D" id="4.10.220.110">
    <property type="match status" value="1"/>
</dbReference>
<dbReference type="RefSeq" id="WP_012197312.1">
    <property type="nucleotide sequence ID" value="NC_009997.1"/>
</dbReference>
<organism evidence="1 2">
    <name type="scientific">Shewanella baltica (strain OS195)</name>
    <dbReference type="NCBI Taxonomy" id="399599"/>
    <lineage>
        <taxon>Bacteria</taxon>
        <taxon>Pseudomonadati</taxon>
        <taxon>Pseudomonadota</taxon>
        <taxon>Gammaproteobacteria</taxon>
        <taxon>Alteromonadales</taxon>
        <taxon>Shewanellaceae</taxon>
        <taxon>Shewanella</taxon>
    </lineage>
</organism>
<dbReference type="Pfam" id="PF05954">
    <property type="entry name" value="Phage_GPD"/>
    <property type="match status" value="1"/>
</dbReference>
<dbReference type="PANTHER" id="PTHR35862">
    <property type="entry name" value="FELS-2 PROPHAGE PROTEIN"/>
    <property type="match status" value="1"/>
</dbReference>
<dbReference type="InterPro" id="IPR052726">
    <property type="entry name" value="Phage_Baseplate_Hub"/>
</dbReference>
<accession>A9KUN7</accession>
<dbReference type="PANTHER" id="PTHR35862:SF3">
    <property type="entry name" value="FELS-2 PROPHAGE PROTEIN"/>
    <property type="match status" value="1"/>
</dbReference>
<dbReference type="AlphaFoldDB" id="A9KUN7"/>
<evidence type="ECO:0000313" key="2">
    <source>
        <dbReference type="Proteomes" id="UP000000770"/>
    </source>
</evidence>
<proteinExistence type="predicted"/>
<sequence length="375" mass="41333">MNLLEQFNQLASSDQPTPDYQILVNGKDISPKVKTRLMSLRLTDNRGFEADSIEVQLDDADGELAMPPKGATMQVRIGWKGSSLVDKGTYTIDELEHSGPPDAITIRGKSADMRGTLQQSREQSFHQQSVSSIIDVIAARHRLKAKISDNLKMEFIDHIDQANESDANFLSRLAEQFDAIATVKNGNLLFLQAGLAHNASGIALDRVDITRQSGDSHHFGVADRDAYSGVVAYWQNDKAAKRQTVKAKKPTEAKPSDVKVIVGEKEIMVGSNDNVKTLRHTYANKQNAERAARAMWDKLQRGVATFTITLAMGRPELFPELPVNVSGFKPQIDNSDWLLTRVEHSITDTGYTTGIELEVKNSEVAEVTGGEDGED</sequence>
<protein>
    <submittedName>
        <fullName evidence="1">Late control D family protein</fullName>
    </submittedName>
</protein>
<dbReference type="Proteomes" id="UP000000770">
    <property type="component" value="Chromosome"/>
</dbReference>
<dbReference type="HOGENOM" id="CLU_037957_0_0_6"/>
<gene>
    <name evidence="1" type="ordered locus">Sbal195_2889</name>
</gene>
<dbReference type="SUPFAM" id="SSF69279">
    <property type="entry name" value="Phage tail proteins"/>
    <property type="match status" value="1"/>
</dbReference>
<name>A9KUN7_SHEB9</name>
<dbReference type="Gene3D" id="3.55.50.10">
    <property type="entry name" value="Baseplate protein-like domains"/>
    <property type="match status" value="1"/>
</dbReference>
<reference evidence="1 2" key="1">
    <citation type="submission" date="2007-11" db="EMBL/GenBank/DDBJ databases">
        <title>Complete sequence of chromosome of Shewanella baltica OS195.</title>
        <authorList>
            <consortium name="US DOE Joint Genome Institute"/>
            <person name="Copeland A."/>
            <person name="Lucas S."/>
            <person name="Lapidus A."/>
            <person name="Barry K."/>
            <person name="Glavina del Rio T."/>
            <person name="Dalin E."/>
            <person name="Tice H."/>
            <person name="Pitluck S."/>
            <person name="Chain P."/>
            <person name="Malfatti S."/>
            <person name="Shin M."/>
            <person name="Vergez L."/>
            <person name="Schmutz J."/>
            <person name="Larimer F."/>
            <person name="Land M."/>
            <person name="Hauser L."/>
            <person name="Kyrpides N."/>
            <person name="Kim E."/>
            <person name="Brettar I."/>
            <person name="Rodrigues J."/>
            <person name="Konstantinidis K."/>
            <person name="Klappenbach J."/>
            <person name="Hofle M."/>
            <person name="Tiedje J."/>
            <person name="Richardson P."/>
        </authorList>
    </citation>
    <scope>NUCLEOTIDE SEQUENCE [LARGE SCALE GENOMIC DNA]</scope>
    <source>
        <strain evidence="1 2">OS195</strain>
    </source>
</reference>
<dbReference type="EMBL" id="CP000891">
    <property type="protein sequence ID" value="ABX50055.1"/>
    <property type="molecule type" value="Genomic_DNA"/>
</dbReference>
<evidence type="ECO:0000313" key="1">
    <source>
        <dbReference type="EMBL" id="ABX50055.1"/>
    </source>
</evidence>